<name>A0A2D2D2P4_METT3</name>
<keyword evidence="3" id="KW-1185">Reference proteome</keyword>
<organism evidence="2 3">
    <name type="scientific">Methylosinus trichosporium (strain ATCC 35070 / NCIMB 11131 / UNIQEM 75 / OB3b)</name>
    <dbReference type="NCBI Taxonomy" id="595536"/>
    <lineage>
        <taxon>Bacteria</taxon>
        <taxon>Pseudomonadati</taxon>
        <taxon>Pseudomonadota</taxon>
        <taxon>Alphaproteobacteria</taxon>
        <taxon>Hyphomicrobiales</taxon>
        <taxon>Methylocystaceae</taxon>
        <taxon>Methylosinus</taxon>
    </lineage>
</organism>
<evidence type="ECO:0000313" key="3">
    <source>
        <dbReference type="Proteomes" id="UP000230709"/>
    </source>
</evidence>
<gene>
    <name evidence="2" type="ORF">CQW49_16190</name>
</gene>
<proteinExistence type="predicted"/>
<evidence type="ECO:0000259" key="1">
    <source>
        <dbReference type="Pfam" id="PF13474"/>
    </source>
</evidence>
<dbReference type="SUPFAM" id="SSF54427">
    <property type="entry name" value="NTF2-like"/>
    <property type="match status" value="1"/>
</dbReference>
<dbReference type="STRING" id="595536.GCA_000178815_01944"/>
<dbReference type="Pfam" id="PF13474">
    <property type="entry name" value="SnoaL_3"/>
    <property type="match status" value="1"/>
</dbReference>
<sequence>MDREPSGSLSSSPVKSVAERHWSAVRRGDPAKPLLSIDTRRILPAMSDETSLLAANAAYYRAFIEGDIDRMSALWGEDDVACIHPGWPPLFGREAVLASYRDILRNPMQEPIVRRNERALIAGAEGRVICVEVVGGAALVATNWFRFAGGAWRLVHHQASPLAIGAPEPPPQERPRSLH</sequence>
<dbReference type="EMBL" id="CP023737">
    <property type="protein sequence ID" value="ATQ69248.1"/>
    <property type="molecule type" value="Genomic_DNA"/>
</dbReference>
<dbReference type="Gene3D" id="3.10.450.50">
    <property type="match status" value="1"/>
</dbReference>
<dbReference type="AlphaFoldDB" id="A0A2D2D2P4"/>
<dbReference type="Proteomes" id="UP000230709">
    <property type="component" value="Chromosome"/>
</dbReference>
<dbReference type="KEGG" id="mtw:CQW49_16190"/>
<reference evidence="3" key="1">
    <citation type="submission" date="2017-10" db="EMBL/GenBank/DDBJ databases">
        <title>Completed PacBio SMRT sequence of Methylosinus trichosporium OB3b reveals presence of a third large plasmid.</title>
        <authorList>
            <person name="Charles T.C."/>
            <person name="Lynch M.D.J."/>
            <person name="Heil J.R."/>
            <person name="Cheng J."/>
        </authorList>
    </citation>
    <scope>NUCLEOTIDE SEQUENCE [LARGE SCALE GENOMIC DNA]</scope>
    <source>
        <strain evidence="3">OB3b</strain>
    </source>
</reference>
<feature type="domain" description="SnoaL-like" evidence="1">
    <location>
        <begin position="53"/>
        <end position="162"/>
    </location>
</feature>
<protein>
    <recommendedName>
        <fullName evidence="1">SnoaL-like domain-containing protein</fullName>
    </recommendedName>
</protein>
<evidence type="ECO:0000313" key="2">
    <source>
        <dbReference type="EMBL" id="ATQ69248.1"/>
    </source>
</evidence>
<dbReference type="InterPro" id="IPR032710">
    <property type="entry name" value="NTF2-like_dom_sf"/>
</dbReference>
<dbReference type="InterPro" id="IPR037401">
    <property type="entry name" value="SnoaL-like"/>
</dbReference>
<dbReference type="PANTHER" id="PTHR34957:SF1">
    <property type="entry name" value="NUCLEAR TRANSPORT FACTOR 2 (NTF2) FAMILY PROTEIN"/>
    <property type="match status" value="1"/>
</dbReference>
<accession>A0A2D2D2P4</accession>
<dbReference type="PANTHER" id="PTHR34957">
    <property type="entry name" value="NUCLEAR TRANSPORT FACTOR 2 (NTF2) FAMILY PROTEIN"/>
    <property type="match status" value="1"/>
</dbReference>